<evidence type="ECO:0000313" key="2">
    <source>
        <dbReference type="Proteomes" id="UP001146120"/>
    </source>
</evidence>
<gene>
    <name evidence="1" type="ORF">N0F65_001713</name>
</gene>
<comment type="caution">
    <text evidence="1">The sequence shown here is derived from an EMBL/GenBank/DDBJ whole genome shotgun (WGS) entry which is preliminary data.</text>
</comment>
<evidence type="ECO:0000313" key="1">
    <source>
        <dbReference type="EMBL" id="DBA01085.1"/>
    </source>
</evidence>
<reference evidence="1" key="2">
    <citation type="journal article" date="2023" name="Microbiol Resour">
        <title>Decontamination and Annotation of the Draft Genome Sequence of the Oomycete Lagenidium giganteum ARSEF 373.</title>
        <authorList>
            <person name="Morgan W.R."/>
            <person name="Tartar A."/>
        </authorList>
    </citation>
    <scope>NUCLEOTIDE SEQUENCE</scope>
    <source>
        <strain evidence="1">ARSEF 373</strain>
    </source>
</reference>
<keyword evidence="2" id="KW-1185">Reference proteome</keyword>
<proteinExistence type="predicted"/>
<dbReference type="EMBL" id="DAKRPA010000053">
    <property type="protein sequence ID" value="DBA01085.1"/>
    <property type="molecule type" value="Genomic_DNA"/>
</dbReference>
<dbReference type="Proteomes" id="UP001146120">
    <property type="component" value="Unassembled WGS sequence"/>
</dbReference>
<protein>
    <submittedName>
        <fullName evidence="1">Uncharacterized protein</fullName>
    </submittedName>
</protein>
<name>A0AAV2Z8Y1_9STRA</name>
<sequence length="85" mass="9945">MQDNHGEITIFPYFKQVWGVCDRTHPEAYESLWISKLSYVNKISPFRICERYDERAEEAEDDEGIGVGNRKSEFEIVLKCDLAEV</sequence>
<organism evidence="1 2">
    <name type="scientific">Lagenidium giganteum</name>
    <dbReference type="NCBI Taxonomy" id="4803"/>
    <lineage>
        <taxon>Eukaryota</taxon>
        <taxon>Sar</taxon>
        <taxon>Stramenopiles</taxon>
        <taxon>Oomycota</taxon>
        <taxon>Peronosporomycetes</taxon>
        <taxon>Pythiales</taxon>
        <taxon>Pythiaceae</taxon>
    </lineage>
</organism>
<dbReference type="AlphaFoldDB" id="A0AAV2Z8Y1"/>
<reference evidence="1" key="1">
    <citation type="submission" date="2022-11" db="EMBL/GenBank/DDBJ databases">
        <authorList>
            <person name="Morgan W.R."/>
            <person name="Tartar A."/>
        </authorList>
    </citation>
    <scope>NUCLEOTIDE SEQUENCE</scope>
    <source>
        <strain evidence="1">ARSEF 373</strain>
    </source>
</reference>
<accession>A0AAV2Z8Y1</accession>